<dbReference type="EC" id="1.-.-.-" evidence="3"/>
<protein>
    <submittedName>
        <fullName evidence="3">TIGR03667 family PPOX class F420-dependent oxidoreductase</fullName>
        <ecNumber evidence="3">1.-.-.-</ecNumber>
    </submittedName>
</protein>
<evidence type="ECO:0000259" key="2">
    <source>
        <dbReference type="Pfam" id="PF01243"/>
    </source>
</evidence>
<name>A0ABV5SKV9_9MICO</name>
<feature type="domain" description="Pyridoxamine 5'-phosphate oxidase N-terminal" evidence="2">
    <location>
        <begin position="8"/>
        <end position="136"/>
    </location>
</feature>
<dbReference type="InterPro" id="IPR052019">
    <property type="entry name" value="F420H2_bilvrd_red/Heme_oxyg"/>
</dbReference>
<dbReference type="InterPro" id="IPR019966">
    <property type="entry name" value="F420-dep_enz_PPOX_Rv3369"/>
</dbReference>
<dbReference type="EMBL" id="JBHMBL010000001">
    <property type="protein sequence ID" value="MFB9640962.1"/>
    <property type="molecule type" value="Genomic_DNA"/>
</dbReference>
<reference evidence="3 4" key="1">
    <citation type="submission" date="2024-09" db="EMBL/GenBank/DDBJ databases">
        <authorList>
            <person name="Sun Q."/>
            <person name="Mori K."/>
        </authorList>
    </citation>
    <scope>NUCLEOTIDE SEQUENCE [LARGE SCALE GENOMIC DNA]</scope>
    <source>
        <strain evidence="3 4">JCM 14321</strain>
    </source>
</reference>
<dbReference type="PANTHER" id="PTHR35176:SF6">
    <property type="entry name" value="HEME OXYGENASE HI_0854-RELATED"/>
    <property type="match status" value="1"/>
</dbReference>
<comment type="caution">
    <text evidence="3">The sequence shown here is derived from an EMBL/GenBank/DDBJ whole genome shotgun (WGS) entry which is preliminary data.</text>
</comment>
<organism evidence="3 4">
    <name type="scientific">Agromyces lapidis</name>
    <dbReference type="NCBI Taxonomy" id="279574"/>
    <lineage>
        <taxon>Bacteria</taxon>
        <taxon>Bacillati</taxon>
        <taxon>Actinomycetota</taxon>
        <taxon>Actinomycetes</taxon>
        <taxon>Micrococcales</taxon>
        <taxon>Microbacteriaceae</taxon>
        <taxon>Agromyces</taxon>
    </lineage>
</organism>
<dbReference type="Proteomes" id="UP001589667">
    <property type="component" value="Unassembled WGS sequence"/>
</dbReference>
<dbReference type="GO" id="GO:0016491">
    <property type="term" value="F:oxidoreductase activity"/>
    <property type="evidence" value="ECO:0007669"/>
    <property type="project" value="UniProtKB-KW"/>
</dbReference>
<proteinExistence type="predicted"/>
<accession>A0ABV5SKV9</accession>
<keyword evidence="4" id="KW-1185">Reference proteome</keyword>
<dbReference type="InterPro" id="IPR011576">
    <property type="entry name" value="Pyridox_Oxase_N"/>
</dbReference>
<keyword evidence="1 3" id="KW-0560">Oxidoreductase</keyword>
<dbReference type="NCBIfam" id="TIGR03667">
    <property type="entry name" value="Rv3369"/>
    <property type="match status" value="1"/>
</dbReference>
<dbReference type="RefSeq" id="WP_157423636.1">
    <property type="nucleotide sequence ID" value="NZ_BAAANI010000008.1"/>
</dbReference>
<gene>
    <name evidence="3" type="ORF">ACFFQV_01550</name>
</gene>
<evidence type="ECO:0000313" key="3">
    <source>
        <dbReference type="EMBL" id="MFB9640962.1"/>
    </source>
</evidence>
<evidence type="ECO:0000256" key="1">
    <source>
        <dbReference type="ARBA" id="ARBA00023002"/>
    </source>
</evidence>
<dbReference type="Pfam" id="PF01243">
    <property type="entry name" value="PNPOx_N"/>
    <property type="match status" value="1"/>
</dbReference>
<dbReference type="InterPro" id="IPR012349">
    <property type="entry name" value="Split_barrel_FMN-bd"/>
</dbReference>
<dbReference type="Gene3D" id="2.30.110.10">
    <property type="entry name" value="Electron Transport, Fmn-binding Protein, Chain A"/>
    <property type="match status" value="1"/>
</dbReference>
<sequence>MTDELRLSDRVRERLAREETIWLTTVNRHGTPVPTPVWFVWSDGELMLLSKPDTPKLANLARNPRTALHFNTDAEGDDVAVFTGSARIGEIGDAPEWTAYAVKYAAAIVRIGYTAERYIAEYSVPVRVEVERVRAW</sequence>
<dbReference type="SUPFAM" id="SSF50475">
    <property type="entry name" value="FMN-binding split barrel"/>
    <property type="match status" value="1"/>
</dbReference>
<dbReference type="PANTHER" id="PTHR35176">
    <property type="entry name" value="HEME OXYGENASE HI_0854-RELATED"/>
    <property type="match status" value="1"/>
</dbReference>
<evidence type="ECO:0000313" key="4">
    <source>
        <dbReference type="Proteomes" id="UP001589667"/>
    </source>
</evidence>